<name>A0A6A5QRM5_AMPQU</name>
<keyword evidence="3" id="KW-1185">Reference proteome</keyword>
<evidence type="ECO:0000259" key="1">
    <source>
        <dbReference type="PROSITE" id="PS50053"/>
    </source>
</evidence>
<feature type="domain" description="Ubiquitin-like" evidence="1">
    <location>
        <begin position="165"/>
        <end position="240"/>
    </location>
</feature>
<gene>
    <name evidence="2" type="ORF">BDU57DRAFT_586584</name>
</gene>
<dbReference type="SMART" id="SM00213">
    <property type="entry name" value="UBQ"/>
    <property type="match status" value="1"/>
</dbReference>
<dbReference type="PROSITE" id="PS50053">
    <property type="entry name" value="UBIQUITIN_2"/>
    <property type="match status" value="1"/>
</dbReference>
<dbReference type="InterPro" id="IPR029071">
    <property type="entry name" value="Ubiquitin-like_domsf"/>
</dbReference>
<dbReference type="PANTHER" id="PTHR10666">
    <property type="entry name" value="UBIQUITIN"/>
    <property type="match status" value="1"/>
</dbReference>
<dbReference type="Proteomes" id="UP000800096">
    <property type="component" value="Unassembled WGS sequence"/>
</dbReference>
<accession>A0A6A5QRM5</accession>
<protein>
    <recommendedName>
        <fullName evidence="1">Ubiquitin-like domain-containing protein</fullName>
    </recommendedName>
</protein>
<sequence>MRLRKMIETEQAPLHCELRSNTITSFLLPDLGEFPWKAVSEFQDTLPAAMVANAGVFLPMYQSEAMWIAFNTSSYRDYMIKIYVDGVNTISGEHALEDADTRLRRQANSFVAMPFASSHSIESQVTGSDAAGGIQLEITPHKESCNIYRDALLPWKPCNHPEGNRAIIVKSIAGRTLTLHTCEHEMIKILQECITDELGLFPGIQRLIFARRLLDDCRSISDYNIKNGSIIHFLPRLQSYDGVPPKPAVHEMSIAADSKIHQVIEENTLSDGRTTVINAQILNSATYKAVTSEDPPDKPISVATYAKHGLPFYKKYEEPSGISADFCAGKSVAEVETIKEETAVPRTVTLRSRQITNPNGPLRAFRTVRNLKDKLGGNHVASCWETWRAGRIWGVELQGGLGRRDETAYGGYATGMT</sequence>
<evidence type="ECO:0000313" key="3">
    <source>
        <dbReference type="Proteomes" id="UP000800096"/>
    </source>
</evidence>
<reference evidence="2" key="1">
    <citation type="journal article" date="2020" name="Stud. Mycol.">
        <title>101 Dothideomycetes genomes: a test case for predicting lifestyles and emergence of pathogens.</title>
        <authorList>
            <person name="Haridas S."/>
            <person name="Albert R."/>
            <person name="Binder M."/>
            <person name="Bloem J."/>
            <person name="Labutti K."/>
            <person name="Salamov A."/>
            <person name="Andreopoulos B."/>
            <person name="Baker S."/>
            <person name="Barry K."/>
            <person name="Bills G."/>
            <person name="Bluhm B."/>
            <person name="Cannon C."/>
            <person name="Castanera R."/>
            <person name="Culley D."/>
            <person name="Daum C."/>
            <person name="Ezra D."/>
            <person name="Gonzalez J."/>
            <person name="Henrissat B."/>
            <person name="Kuo A."/>
            <person name="Liang C."/>
            <person name="Lipzen A."/>
            <person name="Lutzoni F."/>
            <person name="Magnuson J."/>
            <person name="Mondo S."/>
            <person name="Nolan M."/>
            <person name="Ohm R."/>
            <person name="Pangilinan J."/>
            <person name="Park H.-J."/>
            <person name="Ramirez L."/>
            <person name="Alfaro M."/>
            <person name="Sun H."/>
            <person name="Tritt A."/>
            <person name="Yoshinaga Y."/>
            <person name="Zwiers L.-H."/>
            <person name="Turgeon B."/>
            <person name="Goodwin S."/>
            <person name="Spatafora J."/>
            <person name="Crous P."/>
            <person name="Grigoriev I."/>
        </authorList>
    </citation>
    <scope>NUCLEOTIDE SEQUENCE</scope>
    <source>
        <strain evidence="2">HMLAC05119</strain>
    </source>
</reference>
<dbReference type="SUPFAM" id="SSF54236">
    <property type="entry name" value="Ubiquitin-like"/>
    <property type="match status" value="1"/>
</dbReference>
<dbReference type="EMBL" id="ML979134">
    <property type="protein sequence ID" value="KAF1918063.1"/>
    <property type="molecule type" value="Genomic_DNA"/>
</dbReference>
<proteinExistence type="predicted"/>
<dbReference type="OrthoDB" id="428577at2759"/>
<dbReference type="Gene3D" id="3.10.20.90">
    <property type="entry name" value="Phosphatidylinositol 3-kinase Catalytic Subunit, Chain A, domain 1"/>
    <property type="match status" value="1"/>
</dbReference>
<dbReference type="AlphaFoldDB" id="A0A6A5QRM5"/>
<dbReference type="InterPro" id="IPR050158">
    <property type="entry name" value="Ubiquitin_ubiquitin-like"/>
</dbReference>
<dbReference type="InterPro" id="IPR000626">
    <property type="entry name" value="Ubiquitin-like_dom"/>
</dbReference>
<evidence type="ECO:0000313" key="2">
    <source>
        <dbReference type="EMBL" id="KAF1918063.1"/>
    </source>
</evidence>
<organism evidence="2 3">
    <name type="scientific">Ampelomyces quisqualis</name>
    <name type="common">Powdery mildew agent</name>
    <dbReference type="NCBI Taxonomy" id="50730"/>
    <lineage>
        <taxon>Eukaryota</taxon>
        <taxon>Fungi</taxon>
        <taxon>Dikarya</taxon>
        <taxon>Ascomycota</taxon>
        <taxon>Pezizomycotina</taxon>
        <taxon>Dothideomycetes</taxon>
        <taxon>Pleosporomycetidae</taxon>
        <taxon>Pleosporales</taxon>
        <taxon>Pleosporineae</taxon>
        <taxon>Phaeosphaeriaceae</taxon>
        <taxon>Ampelomyces</taxon>
    </lineage>
</organism>
<dbReference type="Pfam" id="PF00240">
    <property type="entry name" value="ubiquitin"/>
    <property type="match status" value="1"/>
</dbReference>